<feature type="region of interest" description="Disordered" evidence="1">
    <location>
        <begin position="170"/>
        <end position="252"/>
    </location>
</feature>
<evidence type="ECO:0000313" key="2">
    <source>
        <dbReference type="EMBL" id="EJK68039.1"/>
    </source>
</evidence>
<evidence type="ECO:0000256" key="1">
    <source>
        <dbReference type="SAM" id="MobiDB-lite"/>
    </source>
</evidence>
<feature type="compositionally biased region" description="Basic and acidic residues" evidence="1">
    <location>
        <begin position="1"/>
        <end position="23"/>
    </location>
</feature>
<feature type="compositionally biased region" description="Low complexity" evidence="1">
    <location>
        <begin position="233"/>
        <end position="252"/>
    </location>
</feature>
<evidence type="ECO:0000313" key="3">
    <source>
        <dbReference type="Proteomes" id="UP000266841"/>
    </source>
</evidence>
<feature type="compositionally biased region" description="Basic and acidic residues" evidence="1">
    <location>
        <begin position="176"/>
        <end position="186"/>
    </location>
</feature>
<gene>
    <name evidence="2" type="ORF">THAOC_10829</name>
</gene>
<comment type="caution">
    <text evidence="2">The sequence shown here is derived from an EMBL/GenBank/DDBJ whole genome shotgun (WGS) entry which is preliminary data.</text>
</comment>
<organism evidence="2 3">
    <name type="scientific">Thalassiosira oceanica</name>
    <name type="common">Marine diatom</name>
    <dbReference type="NCBI Taxonomy" id="159749"/>
    <lineage>
        <taxon>Eukaryota</taxon>
        <taxon>Sar</taxon>
        <taxon>Stramenopiles</taxon>
        <taxon>Ochrophyta</taxon>
        <taxon>Bacillariophyta</taxon>
        <taxon>Coscinodiscophyceae</taxon>
        <taxon>Thalassiosirophycidae</taxon>
        <taxon>Thalassiosirales</taxon>
        <taxon>Thalassiosiraceae</taxon>
        <taxon>Thalassiosira</taxon>
    </lineage>
</organism>
<accession>K0SSU0</accession>
<dbReference type="EMBL" id="AGNL01012167">
    <property type="protein sequence ID" value="EJK68039.1"/>
    <property type="molecule type" value="Genomic_DNA"/>
</dbReference>
<reference evidence="2 3" key="1">
    <citation type="journal article" date="2012" name="Genome Biol.">
        <title>Genome and low-iron response of an oceanic diatom adapted to chronic iron limitation.</title>
        <authorList>
            <person name="Lommer M."/>
            <person name="Specht M."/>
            <person name="Roy A.S."/>
            <person name="Kraemer L."/>
            <person name="Andreson R."/>
            <person name="Gutowska M.A."/>
            <person name="Wolf J."/>
            <person name="Bergner S.V."/>
            <person name="Schilhabel M.B."/>
            <person name="Klostermeier U.C."/>
            <person name="Beiko R.G."/>
            <person name="Rosenstiel P."/>
            <person name="Hippler M."/>
            <person name="Laroche J."/>
        </authorList>
    </citation>
    <scope>NUCLEOTIDE SEQUENCE [LARGE SCALE GENOMIC DNA]</scope>
    <source>
        <strain evidence="2 3">CCMP1005</strain>
    </source>
</reference>
<name>K0SSU0_THAOC</name>
<keyword evidence="3" id="KW-1185">Reference proteome</keyword>
<feature type="non-terminal residue" evidence="2">
    <location>
        <position position="1"/>
    </location>
</feature>
<feature type="region of interest" description="Disordered" evidence="1">
    <location>
        <begin position="1"/>
        <end position="59"/>
    </location>
</feature>
<proteinExistence type="predicted"/>
<protein>
    <submittedName>
        <fullName evidence="2">Uncharacterized protein</fullName>
    </submittedName>
</protein>
<dbReference type="Proteomes" id="UP000266841">
    <property type="component" value="Unassembled WGS sequence"/>
</dbReference>
<dbReference type="AlphaFoldDB" id="K0SSU0"/>
<sequence length="252" mass="27861">RERRHDHDREAESREGHEYRHGEPGAGPYRDLASLDGREDGREEDTDEPPVARVVEDDAYAGLEERREDSRHDSDVGYQALFSTTAFREARTIDLVLTDVVVGVRLELVAGGTSRRLLGQLEQRRVDDNCAEGRAVAVQTGKCCVRIGWRIYCFFAARISGSLRARLFPPRGAGLRADRNDPRDRCGLPARPPTRTNRGVRPNFPMPSHQSPATSAPERNEEGAGRDAPLLITATPAPWPGGRTPAPRGTPP</sequence>